<sequence length="160" mass="17743">MSVSQGVGQTKMNGSTATPVAVLIGGTAIIATRILGLLLLIAELGMGEMQAFIAENLQGWDSALILLASLGLLSLEIACGRAVIRRKNWGRWCYLLCQFLVIVYMLLVSLDWLYVDVFRIEGETSIDVLRSLLMQKVPDLVIIGLLFIPFHSQRFFRQSK</sequence>
<keyword evidence="1" id="KW-0472">Membrane</keyword>
<evidence type="ECO:0000313" key="2">
    <source>
        <dbReference type="EMBL" id="CEK27103.1"/>
    </source>
</evidence>
<feature type="transmembrane region" description="Helical" evidence="1">
    <location>
        <begin position="62"/>
        <end position="80"/>
    </location>
</feature>
<dbReference type="Pfam" id="PF10767">
    <property type="entry name" value="YbjO_DH-like"/>
    <property type="match status" value="1"/>
</dbReference>
<dbReference type="GeneID" id="66879066"/>
<dbReference type="RefSeq" id="WP_004717288.1">
    <property type="nucleotide sequence ID" value="NZ_CCYO01000002.1"/>
</dbReference>
<dbReference type="STRING" id="29486.UGYR_16290"/>
<feature type="transmembrane region" description="Helical" evidence="1">
    <location>
        <begin position="92"/>
        <end position="113"/>
    </location>
</feature>
<name>A0A085U9R6_YERRU</name>
<keyword evidence="1" id="KW-0812">Transmembrane</keyword>
<gene>
    <name evidence="3" type="primary">ybjO</name>
    <name evidence="2" type="ORF">CSF007_6730</name>
    <name evidence="3" type="ORF">NCTC10476_00779</name>
</gene>
<evidence type="ECO:0000256" key="1">
    <source>
        <dbReference type="SAM" id="Phobius"/>
    </source>
</evidence>
<reference evidence="2" key="1">
    <citation type="journal article" date="2015" name="Genome Announc.">
        <title>Complete Genome Sequence of Yersinia ruckeri Strain CSF007-82, Etiologic Agent of Red Mouth Disease in Salmonid Fish.</title>
        <authorList>
            <person name="Nelson M.C."/>
            <person name="LaPatra S.E."/>
            <person name="Welch T.J."/>
            <person name="Graf J."/>
        </authorList>
    </citation>
    <scope>NUCLEOTIDE SEQUENCE</scope>
    <source>
        <strain evidence="2">CSF007-82</strain>
    </source>
</reference>
<dbReference type="InterPro" id="IPR019703">
    <property type="entry name" value="YbjO_DH-like"/>
</dbReference>
<feature type="transmembrane region" description="Helical" evidence="1">
    <location>
        <begin position="133"/>
        <end position="150"/>
    </location>
</feature>
<keyword evidence="1" id="KW-1133">Transmembrane helix</keyword>
<dbReference type="AlphaFoldDB" id="A0A085U9R6"/>
<dbReference type="EMBL" id="LN681231">
    <property type="protein sequence ID" value="CEK27103.1"/>
    <property type="molecule type" value="Genomic_DNA"/>
</dbReference>
<keyword evidence="4" id="KW-1185">Reference proteome</keyword>
<protein>
    <submittedName>
        <fullName evidence="2 3">Inner membrane protein</fullName>
    </submittedName>
</protein>
<evidence type="ECO:0000313" key="3">
    <source>
        <dbReference type="EMBL" id="SUP99546.1"/>
    </source>
</evidence>
<dbReference type="eggNOG" id="ENOG5032W9M">
    <property type="taxonomic scope" value="Bacteria"/>
</dbReference>
<feature type="transmembrane region" description="Helical" evidence="1">
    <location>
        <begin position="20"/>
        <end position="42"/>
    </location>
</feature>
<reference evidence="3 4" key="2">
    <citation type="submission" date="2018-06" db="EMBL/GenBank/DDBJ databases">
        <authorList>
            <consortium name="Pathogen Informatics"/>
            <person name="Doyle S."/>
        </authorList>
    </citation>
    <scope>NUCLEOTIDE SEQUENCE [LARGE SCALE GENOMIC DNA]</scope>
    <source>
        <strain evidence="3 4">NCTC10476</strain>
    </source>
</reference>
<dbReference type="EMBL" id="UHJG01000001">
    <property type="protein sequence ID" value="SUP99546.1"/>
    <property type="molecule type" value="Genomic_DNA"/>
</dbReference>
<proteinExistence type="predicted"/>
<dbReference type="Proteomes" id="UP000255169">
    <property type="component" value="Unassembled WGS sequence"/>
</dbReference>
<dbReference type="PATRIC" id="fig|29486.44.peg.637"/>
<accession>A0A085U9R6</accession>
<evidence type="ECO:0000313" key="4">
    <source>
        <dbReference type="Proteomes" id="UP000255169"/>
    </source>
</evidence>
<organism evidence="2">
    <name type="scientific">Yersinia ruckeri</name>
    <dbReference type="NCBI Taxonomy" id="29486"/>
    <lineage>
        <taxon>Bacteria</taxon>
        <taxon>Pseudomonadati</taxon>
        <taxon>Pseudomonadota</taxon>
        <taxon>Gammaproteobacteria</taxon>
        <taxon>Enterobacterales</taxon>
        <taxon>Yersiniaceae</taxon>
        <taxon>Yersinia</taxon>
    </lineage>
</organism>